<comment type="caution">
    <text evidence="2">The sequence shown here is derived from an EMBL/GenBank/DDBJ whole genome shotgun (WGS) entry which is preliminary data.</text>
</comment>
<dbReference type="CDD" id="cd09272">
    <property type="entry name" value="RNase_HI_RT_Ty1"/>
    <property type="match status" value="1"/>
</dbReference>
<evidence type="ECO:0000259" key="1">
    <source>
        <dbReference type="Pfam" id="PF25597"/>
    </source>
</evidence>
<dbReference type="InterPro" id="IPR057670">
    <property type="entry name" value="SH3_retrovirus"/>
</dbReference>
<dbReference type="Gene3D" id="3.30.420.10">
    <property type="entry name" value="Ribonuclease H-like superfamily/Ribonuclease H"/>
    <property type="match status" value="1"/>
</dbReference>
<feature type="domain" description="Retroviral polymerase SH3-like" evidence="1">
    <location>
        <begin position="61"/>
        <end position="124"/>
    </location>
</feature>
<proteinExistence type="predicted"/>
<reference evidence="2 3" key="1">
    <citation type="journal article" date="2018" name="PLoS Genet.">
        <title>Population sequencing reveals clonal diversity and ancestral inbreeding in the grapevine cultivar Chardonnay.</title>
        <authorList>
            <person name="Roach M.J."/>
            <person name="Johnson D.L."/>
            <person name="Bohlmann J."/>
            <person name="van Vuuren H.J."/>
            <person name="Jones S.J."/>
            <person name="Pretorius I.S."/>
            <person name="Schmidt S.A."/>
            <person name="Borneman A.R."/>
        </authorList>
    </citation>
    <scope>NUCLEOTIDE SEQUENCE [LARGE SCALE GENOMIC DNA]</scope>
    <source>
        <strain evidence="3">cv. Chardonnay</strain>
        <tissue evidence="2">Leaf</tissue>
    </source>
</reference>
<gene>
    <name evidence="2" type="primary">GIP_315</name>
    <name evidence="2" type="ORF">CK203_054312</name>
</gene>
<dbReference type="InterPro" id="IPR039537">
    <property type="entry name" value="Retrotran_Ty1/copia-like"/>
</dbReference>
<dbReference type="Proteomes" id="UP000288805">
    <property type="component" value="Unassembled WGS sequence"/>
</dbReference>
<dbReference type="AlphaFoldDB" id="A0A438GZZ1"/>
<dbReference type="InterPro" id="IPR036397">
    <property type="entry name" value="RNaseH_sf"/>
</dbReference>
<dbReference type="PANTHER" id="PTHR42648">
    <property type="entry name" value="TRANSPOSASE, PUTATIVE-RELATED"/>
    <property type="match status" value="1"/>
</dbReference>
<dbReference type="EMBL" id="QGNW01000305">
    <property type="protein sequence ID" value="RVW77854.1"/>
    <property type="molecule type" value="Genomic_DNA"/>
</dbReference>
<dbReference type="SUPFAM" id="SSF53098">
    <property type="entry name" value="Ribonuclease H-like"/>
    <property type="match status" value="1"/>
</dbReference>
<protein>
    <submittedName>
        <fullName evidence="2">Copia protein</fullName>
    </submittedName>
</protein>
<dbReference type="GO" id="GO:0003676">
    <property type="term" value="F:nucleic acid binding"/>
    <property type="evidence" value="ECO:0007669"/>
    <property type="project" value="InterPro"/>
</dbReference>
<dbReference type="InterPro" id="IPR012337">
    <property type="entry name" value="RNaseH-like_sf"/>
</dbReference>
<evidence type="ECO:0000313" key="2">
    <source>
        <dbReference type="EMBL" id="RVW77854.1"/>
    </source>
</evidence>
<organism evidence="2 3">
    <name type="scientific">Vitis vinifera</name>
    <name type="common">Grape</name>
    <dbReference type="NCBI Taxonomy" id="29760"/>
    <lineage>
        <taxon>Eukaryota</taxon>
        <taxon>Viridiplantae</taxon>
        <taxon>Streptophyta</taxon>
        <taxon>Embryophyta</taxon>
        <taxon>Tracheophyta</taxon>
        <taxon>Spermatophyta</taxon>
        <taxon>Magnoliopsida</taxon>
        <taxon>eudicotyledons</taxon>
        <taxon>Gunneridae</taxon>
        <taxon>Pentapetalae</taxon>
        <taxon>rosids</taxon>
        <taxon>Vitales</taxon>
        <taxon>Vitaceae</taxon>
        <taxon>Viteae</taxon>
        <taxon>Vitis</taxon>
    </lineage>
</organism>
<evidence type="ECO:0000313" key="3">
    <source>
        <dbReference type="Proteomes" id="UP000288805"/>
    </source>
</evidence>
<sequence>MEMTRCMLHDKELPKKFWAGAVSIVVFLQNRLPTKALKNKTPFEAWYSYKPSFNFLKVFDCVCFSHVPQVKHVKLDKKSEPDIFVGYSSTFKAYKVYQPQTGELIVSKDVFFNEDEKWNWEQTQETSISKPLYDIYQRCNVAICEPAGGNVELVEEFKREMKQVYEMIDLGLMAYFLGMEIKQAKDEGFFLWCSKKQEIDAQSTVDAEFIAATAAVNQALWSRKILCDLHLKQWNSTKVLVDNQATIAISHNPVFHGKTKHFKIKLFFPRDVQKEGEIALIYCKSENQLADIFIKPLLVSKFEALREKLGVCST</sequence>
<accession>A0A438GZZ1</accession>
<dbReference type="PANTHER" id="PTHR42648:SF18">
    <property type="entry name" value="RETROTRANSPOSON, UNCLASSIFIED-LIKE PROTEIN"/>
    <property type="match status" value="1"/>
</dbReference>
<dbReference type="Pfam" id="PF25597">
    <property type="entry name" value="SH3_retrovirus"/>
    <property type="match status" value="1"/>
</dbReference>
<name>A0A438GZZ1_VITVI</name>